<evidence type="ECO:0000313" key="6">
    <source>
        <dbReference type="Proteomes" id="UP000266975"/>
    </source>
</evidence>
<dbReference type="NCBIfam" id="TIGR03445">
    <property type="entry name" value="mycothiol_MshB"/>
    <property type="match status" value="1"/>
</dbReference>
<reference evidence="5 6" key="1">
    <citation type="submission" date="2018-02" db="EMBL/GenBank/DDBJ databases">
        <title>Corynebacterium alimpuense sp. nov., a marine obligate actinomycete isolated from sediments of Valparaiso bay, Chile.</title>
        <authorList>
            <person name="Claverias F."/>
            <person name="Gonzales-Siles L."/>
            <person name="Salva-Serra F."/>
            <person name="Inganaes E."/>
            <person name="Molin K."/>
            <person name="Cumsille A."/>
            <person name="Undabarrena A."/>
            <person name="Couve E."/>
            <person name="Moore E.R.B."/>
            <person name="Gomila M."/>
            <person name="Camara B."/>
        </authorList>
    </citation>
    <scope>NUCLEOTIDE SEQUENCE [LARGE SCALE GENOMIC DNA]</scope>
    <source>
        <strain evidence="5 6">CCUG 69366</strain>
    </source>
</reference>
<proteinExistence type="inferred from homology"/>
<dbReference type="OrthoDB" id="158614at2"/>
<dbReference type="HAMAP" id="MF_01696">
    <property type="entry name" value="MshB"/>
    <property type="match status" value="1"/>
</dbReference>
<feature type="binding site" evidence="4">
    <location>
        <position position="17"/>
    </location>
    <ligand>
        <name>Zn(2+)</name>
        <dbReference type="ChEBI" id="CHEBI:29105"/>
    </ligand>
</feature>
<dbReference type="GO" id="GO:0010125">
    <property type="term" value="P:mycothiol biosynthetic process"/>
    <property type="evidence" value="ECO:0007669"/>
    <property type="project" value="UniProtKB-UniRule"/>
</dbReference>
<comment type="caution">
    <text evidence="5">The sequence shown here is derived from an EMBL/GenBank/DDBJ whole genome shotgun (WGS) entry which is preliminary data.</text>
</comment>
<dbReference type="AlphaFoldDB" id="A0A3M8K7I9"/>
<evidence type="ECO:0000256" key="1">
    <source>
        <dbReference type="ARBA" id="ARBA00022723"/>
    </source>
</evidence>
<dbReference type="EC" id="3.5.1.103" evidence="4"/>
<dbReference type="GO" id="GO:0008270">
    <property type="term" value="F:zinc ion binding"/>
    <property type="evidence" value="ECO:0007669"/>
    <property type="project" value="UniProtKB-UniRule"/>
</dbReference>
<dbReference type="RefSeq" id="WP_123048407.1">
    <property type="nucleotide sequence ID" value="NZ_PTJO01000005.1"/>
</dbReference>
<evidence type="ECO:0000313" key="5">
    <source>
        <dbReference type="EMBL" id="RNE48474.1"/>
    </source>
</evidence>
<dbReference type="InterPro" id="IPR003737">
    <property type="entry name" value="GlcNAc_PI_deacetylase-related"/>
</dbReference>
<keyword evidence="1 4" id="KW-0479">Metal-binding</keyword>
<gene>
    <name evidence="4 5" type="primary">mshB</name>
    <name evidence="5" type="ORF">C5L39_08195</name>
</gene>
<comment type="similarity">
    <text evidence="4">Belongs to the MshB deacetylase family.</text>
</comment>
<dbReference type="Proteomes" id="UP000266975">
    <property type="component" value="Unassembled WGS sequence"/>
</dbReference>
<comment type="function">
    <text evidence="4">Catalyzes the deacetylation of 1D-myo-inositol 2-acetamido-2-deoxy-alpha-D-glucopyranoside (GlcNAc-Ins) in the mycothiol biosynthesis pathway.</text>
</comment>
<dbReference type="InterPro" id="IPR024078">
    <property type="entry name" value="LmbE-like_dom_sf"/>
</dbReference>
<protein>
    <recommendedName>
        <fullName evidence="4">1D-myo-inositol 2-acetamido-2-deoxy-alpha-D-glucopyranoside deacetylase</fullName>
        <shortName evidence="4">GlcNAc-Ins deacetylase</shortName>
        <ecNumber evidence="4">3.5.1.103</ecNumber>
    </recommendedName>
    <alternativeName>
        <fullName evidence="4">N-acetyl-1-D-myo-inositol-2-amino-2-deoxy-alpha-D-glucopyranoside deacetylase</fullName>
    </alternativeName>
</protein>
<comment type="catalytic activity">
    <reaction evidence="4">
        <text>1D-myo-inositol 2-acetamido-2-deoxy-alpha-D-glucopyranoside + H2O = 1D-myo-inositol 2-amino-2-deoxy-alpha-D-glucopyranoside + acetate</text>
        <dbReference type="Rhea" id="RHEA:26180"/>
        <dbReference type="ChEBI" id="CHEBI:15377"/>
        <dbReference type="ChEBI" id="CHEBI:30089"/>
        <dbReference type="ChEBI" id="CHEBI:52442"/>
        <dbReference type="ChEBI" id="CHEBI:58886"/>
        <dbReference type="EC" id="3.5.1.103"/>
    </reaction>
</comment>
<evidence type="ECO:0000256" key="2">
    <source>
        <dbReference type="ARBA" id="ARBA00022801"/>
    </source>
</evidence>
<dbReference type="PANTHER" id="PTHR12993">
    <property type="entry name" value="N-ACETYLGLUCOSAMINYL-PHOSPHATIDYLINOSITOL DE-N-ACETYLASE-RELATED"/>
    <property type="match status" value="1"/>
</dbReference>
<dbReference type="EMBL" id="PTJO01000005">
    <property type="protein sequence ID" value="RNE48474.1"/>
    <property type="molecule type" value="Genomic_DNA"/>
</dbReference>
<feature type="binding site" evidence="4">
    <location>
        <position position="150"/>
    </location>
    <ligand>
        <name>Zn(2+)</name>
        <dbReference type="ChEBI" id="CHEBI:29105"/>
    </ligand>
</feature>
<dbReference type="Pfam" id="PF02585">
    <property type="entry name" value="PIG-L"/>
    <property type="match status" value="1"/>
</dbReference>
<dbReference type="Gene3D" id="3.40.50.10320">
    <property type="entry name" value="LmbE-like"/>
    <property type="match status" value="1"/>
</dbReference>
<keyword evidence="6" id="KW-1185">Reference proteome</keyword>
<sequence>MSSPDLSGYRVIAVHAHPDDEAIWTGGALANLARRGAHVTVVTCTLGEEGEVIGEPFQGLVADEADQLGGFRIRELQDSLAALNVNGAFLGGAGAFRDSGMMGSPAHENPRAFVNSGEHAVALLVEIFQELRPHLVITYGPDGGYGHPDHIRAHHITHAAAQQVAIPRILWAVNHLGETVAGVGNIETIPQGWSRPDEDYLRNAGVVDSDLAIDLAEPDFQAKARAMRAHATQIWFADGQSSVTNPDVALGSGPDPVFSLSNLLAQPLLRREHYQLGAGQPLSGSLLSDIDRDFVGEKQ</sequence>
<dbReference type="PANTHER" id="PTHR12993:SF26">
    <property type="entry name" value="1D-MYO-INOSITOL 2-ACETAMIDO-2-DEOXY-ALPHA-D-GLUCOPYRANOSIDE DEACETYLASE"/>
    <property type="match status" value="1"/>
</dbReference>
<evidence type="ECO:0000256" key="4">
    <source>
        <dbReference type="HAMAP-Rule" id="MF_01696"/>
    </source>
</evidence>
<organism evidence="5 6">
    <name type="scientific">Corynebacterium alimapuense</name>
    <dbReference type="NCBI Taxonomy" id="1576874"/>
    <lineage>
        <taxon>Bacteria</taxon>
        <taxon>Bacillati</taxon>
        <taxon>Actinomycetota</taxon>
        <taxon>Actinomycetes</taxon>
        <taxon>Mycobacteriales</taxon>
        <taxon>Corynebacteriaceae</taxon>
        <taxon>Corynebacterium</taxon>
    </lineage>
</organism>
<comment type="cofactor">
    <cofactor evidence="4">
        <name>Zn(2+)</name>
        <dbReference type="ChEBI" id="CHEBI:29105"/>
    </cofactor>
    <text evidence="4">Binds 1 zinc ion per subunit.</text>
</comment>
<accession>A0A3M8K7I9</accession>
<dbReference type="InterPro" id="IPR017810">
    <property type="entry name" value="Mycothiol_biosynthesis_MshB"/>
</dbReference>
<evidence type="ECO:0000256" key="3">
    <source>
        <dbReference type="ARBA" id="ARBA00022833"/>
    </source>
</evidence>
<name>A0A3M8K7I9_9CORY</name>
<dbReference type="GO" id="GO:0035595">
    <property type="term" value="F:N-acetylglucosaminylinositol deacetylase activity"/>
    <property type="evidence" value="ECO:0007669"/>
    <property type="project" value="UniProtKB-EC"/>
</dbReference>
<keyword evidence="3 4" id="KW-0862">Zinc</keyword>
<dbReference type="SUPFAM" id="SSF102588">
    <property type="entry name" value="LmbE-like"/>
    <property type="match status" value="1"/>
</dbReference>
<feature type="binding site" evidence="4">
    <location>
        <position position="20"/>
    </location>
    <ligand>
        <name>Zn(2+)</name>
        <dbReference type="ChEBI" id="CHEBI:29105"/>
    </ligand>
</feature>
<keyword evidence="2 4" id="KW-0378">Hydrolase</keyword>